<protein>
    <submittedName>
        <fullName evidence="2">Uncharacterized protein</fullName>
    </submittedName>
</protein>
<dbReference type="AlphaFoldDB" id="A0AAW1R4B2"/>
<sequence length="387" mass="41778">MLEWSPARSCCRVAIFVAAACHLVTAGTQGFTTDFLTQYAPLVYLCPGEVFLPSSIEFALESEQVLLNSTLAQTTSGISQPLALNESNLNFQTKNNAGSSYLTTQQSLGCDTCQNPAFLRGQDPSKHLIPVYAIVIQRDVNTTSVYYWLFFPYNYGRNVGLCFNNLPEALLGGVLSKITGFFNKVFGGSSAPSVGVTGPDAKLLSTSSSQSTAKCEGFQQSIGNHVGDWEHVEVKFDTRTSSPKPLYVRLSQHDAGQIFNWGDPALKVQNGTHPVAFAANGSHALYAATGVHQYTNMTILDNVVGLTDTVGQGMLWDTSEEMVIATWRSDFNYTGDQSWLAWAGKWGNQASGCDSNPINALIQKASGECPLSSGLQGPAYYMGPNVN</sequence>
<feature type="signal peptide" evidence="1">
    <location>
        <begin position="1"/>
        <end position="26"/>
    </location>
</feature>
<dbReference type="Proteomes" id="UP001438707">
    <property type="component" value="Unassembled WGS sequence"/>
</dbReference>
<evidence type="ECO:0000313" key="3">
    <source>
        <dbReference type="Proteomes" id="UP001438707"/>
    </source>
</evidence>
<dbReference type="Pfam" id="PF06101">
    <property type="entry name" value="Vps62"/>
    <property type="match status" value="1"/>
</dbReference>
<keyword evidence="1" id="KW-0732">Signal</keyword>
<accession>A0AAW1R4B2</accession>
<evidence type="ECO:0000256" key="1">
    <source>
        <dbReference type="SAM" id="SignalP"/>
    </source>
</evidence>
<comment type="caution">
    <text evidence="2">The sequence shown here is derived from an EMBL/GenBank/DDBJ whole genome shotgun (WGS) entry which is preliminary data.</text>
</comment>
<evidence type="ECO:0000313" key="2">
    <source>
        <dbReference type="EMBL" id="KAK9828261.1"/>
    </source>
</evidence>
<name>A0AAW1R4B2_9CHLO</name>
<dbReference type="PANTHER" id="PTHR48174">
    <property type="entry name" value="DUF946 FAMILY PROTEIN"/>
    <property type="match status" value="1"/>
</dbReference>
<dbReference type="InterPro" id="IPR009291">
    <property type="entry name" value="Vps62"/>
</dbReference>
<feature type="chain" id="PRO_5043811012" evidence="1">
    <location>
        <begin position="27"/>
        <end position="387"/>
    </location>
</feature>
<keyword evidence="3" id="KW-1185">Reference proteome</keyword>
<reference evidence="2 3" key="1">
    <citation type="journal article" date="2024" name="Nat. Commun.">
        <title>Phylogenomics reveals the evolutionary origins of lichenization in chlorophyte algae.</title>
        <authorList>
            <person name="Puginier C."/>
            <person name="Libourel C."/>
            <person name="Otte J."/>
            <person name="Skaloud P."/>
            <person name="Haon M."/>
            <person name="Grisel S."/>
            <person name="Petersen M."/>
            <person name="Berrin J.G."/>
            <person name="Delaux P.M."/>
            <person name="Dal Grande F."/>
            <person name="Keller J."/>
        </authorList>
    </citation>
    <scope>NUCLEOTIDE SEQUENCE [LARGE SCALE GENOMIC DNA]</scope>
    <source>
        <strain evidence="2 3">SAG 2145</strain>
    </source>
</reference>
<dbReference type="EMBL" id="JALJOS010000016">
    <property type="protein sequence ID" value="KAK9828261.1"/>
    <property type="molecule type" value="Genomic_DNA"/>
</dbReference>
<organism evidence="2 3">
    <name type="scientific">Apatococcus lobatus</name>
    <dbReference type="NCBI Taxonomy" id="904363"/>
    <lineage>
        <taxon>Eukaryota</taxon>
        <taxon>Viridiplantae</taxon>
        <taxon>Chlorophyta</taxon>
        <taxon>core chlorophytes</taxon>
        <taxon>Trebouxiophyceae</taxon>
        <taxon>Chlorellales</taxon>
        <taxon>Chlorellaceae</taxon>
        <taxon>Apatococcus</taxon>
    </lineage>
</organism>
<gene>
    <name evidence="2" type="ORF">WJX74_005913</name>
</gene>
<dbReference type="PANTHER" id="PTHR48174:SF5">
    <property type="entry name" value="VACUOLAR PROTEIN SORTING-ASSOCIATED PROTEIN 62"/>
    <property type="match status" value="1"/>
</dbReference>
<proteinExistence type="predicted"/>